<proteinExistence type="predicted"/>
<feature type="transmembrane region" description="Helical" evidence="1">
    <location>
        <begin position="15"/>
        <end position="38"/>
    </location>
</feature>
<evidence type="ECO:0000256" key="1">
    <source>
        <dbReference type="SAM" id="Phobius"/>
    </source>
</evidence>
<keyword evidence="1" id="KW-1133">Transmembrane helix</keyword>
<keyword evidence="1" id="KW-0472">Membrane</keyword>
<evidence type="ECO:0000313" key="2">
    <source>
        <dbReference type="EMBL" id="GLQ21691.1"/>
    </source>
</evidence>
<name>A0ABQ5V2H7_9PROT</name>
<accession>A0ABQ5V2H7</accession>
<dbReference type="RefSeq" id="WP_284373490.1">
    <property type="nucleotide sequence ID" value="NZ_BSNJ01000005.1"/>
</dbReference>
<keyword evidence="1" id="KW-0812">Transmembrane</keyword>
<dbReference type="EMBL" id="BSNJ01000005">
    <property type="protein sequence ID" value="GLQ21691.1"/>
    <property type="molecule type" value="Genomic_DNA"/>
</dbReference>
<comment type="caution">
    <text evidence="2">The sequence shown here is derived from an EMBL/GenBank/DDBJ whole genome shotgun (WGS) entry which is preliminary data.</text>
</comment>
<organism evidence="2 3">
    <name type="scientific">Algimonas porphyrae</name>
    <dbReference type="NCBI Taxonomy" id="1128113"/>
    <lineage>
        <taxon>Bacteria</taxon>
        <taxon>Pseudomonadati</taxon>
        <taxon>Pseudomonadota</taxon>
        <taxon>Alphaproteobacteria</taxon>
        <taxon>Maricaulales</taxon>
        <taxon>Robiginitomaculaceae</taxon>
        <taxon>Algimonas</taxon>
    </lineage>
</organism>
<dbReference type="Proteomes" id="UP001161390">
    <property type="component" value="Unassembled WGS sequence"/>
</dbReference>
<sequence>MILRRFKAHVENENWFAVGIDFCIVVIGVFIGIQVANWNEVRAERERLATQLDGFSTELTMARDDLVSLEAYALQRASDASALRKRLSEDGPALTEEDFNRLAMSALRSTSLTVTYRNFDELSSSGGLSLLNDEALRDLMSQWDTQLSTIRTIDGTSEEFRATSVVPVFMSTFVLGNSFKTDDRYTNFTHTDRFEFDLQSVRQNLEFDNALSLRQVLAAQQANMLTDFRDISDELIAALEKSQP</sequence>
<reference evidence="2" key="1">
    <citation type="journal article" date="2014" name="Int. J. Syst. Evol. Microbiol.">
        <title>Complete genome of a new Firmicutes species belonging to the dominant human colonic microbiota ('Ruminococcus bicirculans') reveals two chromosomes and a selective capacity to utilize plant glucans.</title>
        <authorList>
            <consortium name="NISC Comparative Sequencing Program"/>
            <person name="Wegmann U."/>
            <person name="Louis P."/>
            <person name="Goesmann A."/>
            <person name="Henrissat B."/>
            <person name="Duncan S.H."/>
            <person name="Flint H.J."/>
        </authorList>
    </citation>
    <scope>NUCLEOTIDE SEQUENCE</scope>
    <source>
        <strain evidence="2">NBRC 108216</strain>
    </source>
</reference>
<gene>
    <name evidence="2" type="ORF">GCM10007854_26460</name>
</gene>
<reference evidence="2" key="2">
    <citation type="submission" date="2023-01" db="EMBL/GenBank/DDBJ databases">
        <title>Draft genome sequence of Algimonas porphyrae strain NBRC 108216.</title>
        <authorList>
            <person name="Sun Q."/>
            <person name="Mori K."/>
        </authorList>
    </citation>
    <scope>NUCLEOTIDE SEQUENCE</scope>
    <source>
        <strain evidence="2">NBRC 108216</strain>
    </source>
</reference>
<keyword evidence="3" id="KW-1185">Reference proteome</keyword>
<protein>
    <submittedName>
        <fullName evidence="2">Uncharacterized protein</fullName>
    </submittedName>
</protein>
<evidence type="ECO:0000313" key="3">
    <source>
        <dbReference type="Proteomes" id="UP001161390"/>
    </source>
</evidence>